<keyword evidence="1" id="KW-0756">Sterol biosynthesis</keyword>
<keyword evidence="1" id="KW-1207">Sterol metabolism</keyword>
<dbReference type="EMBL" id="PDLN01000010">
    <property type="protein sequence ID" value="RDW74046.1"/>
    <property type="molecule type" value="Genomic_DNA"/>
</dbReference>
<dbReference type="Gene3D" id="1.20.120.1630">
    <property type="match status" value="1"/>
</dbReference>
<dbReference type="Pfam" id="PF06966">
    <property type="entry name" value="DUF1295"/>
    <property type="match status" value="1"/>
</dbReference>
<feature type="transmembrane region" description="Helical" evidence="1">
    <location>
        <begin position="26"/>
        <end position="44"/>
    </location>
</feature>
<comment type="caution">
    <text evidence="2">The sequence shown here is derived from an EMBL/GenBank/DDBJ whole genome shotgun (WGS) entry which is preliminary data.</text>
</comment>
<keyword evidence="1" id="KW-0472">Membrane</keyword>
<protein>
    <recommendedName>
        <fullName evidence="1">Delta(14)-sterol reductase</fullName>
    </recommendedName>
    <alternativeName>
        <fullName evidence="1">C-14 sterol reductase</fullName>
    </alternativeName>
    <alternativeName>
        <fullName evidence="1">Sterol C14-reductase</fullName>
    </alternativeName>
</protein>
<dbReference type="InterPro" id="IPR010721">
    <property type="entry name" value="UstE-like"/>
</dbReference>
<keyword evidence="1" id="KW-0560">Oxidoreductase</keyword>
<dbReference type="GO" id="GO:0016126">
    <property type="term" value="P:sterol biosynthetic process"/>
    <property type="evidence" value="ECO:0007669"/>
    <property type="project" value="UniProtKB-KW"/>
</dbReference>
<dbReference type="PANTHER" id="PTHR21257:SF52">
    <property type="entry name" value="DELTA(14)-STEROL REDUCTASE TM7SF2"/>
    <property type="match status" value="1"/>
</dbReference>
<keyword evidence="3" id="KW-1185">Reference proteome</keyword>
<accession>A0A3D8RJA6</accession>
<keyword evidence="1" id="KW-0752">Steroid biosynthesis</keyword>
<reference evidence="2 3" key="1">
    <citation type="journal article" date="2018" name="IMA Fungus">
        <title>IMA Genome-F 9: Draft genome sequence of Annulohypoxylon stygium, Aspergillus mulundensis, Berkeleyomyces basicola (syn. Thielaviopsis basicola), Ceratocystis smalleyi, two Cercospora beticola strains, Coleophoma cylindrospora, Fusarium fracticaudum, Phialophora cf. hyalina, and Morchella septimelata.</title>
        <authorList>
            <person name="Wingfield B.D."/>
            <person name="Bills G.F."/>
            <person name="Dong Y."/>
            <person name="Huang W."/>
            <person name="Nel W.J."/>
            <person name="Swalarsk-Parry B.S."/>
            <person name="Vaghefi N."/>
            <person name="Wilken P.M."/>
            <person name="An Z."/>
            <person name="de Beer Z.W."/>
            <person name="De Vos L."/>
            <person name="Chen L."/>
            <person name="Duong T.A."/>
            <person name="Gao Y."/>
            <person name="Hammerbacher A."/>
            <person name="Kikkert J.R."/>
            <person name="Li Y."/>
            <person name="Li H."/>
            <person name="Li K."/>
            <person name="Li Q."/>
            <person name="Liu X."/>
            <person name="Ma X."/>
            <person name="Naidoo K."/>
            <person name="Pethybridge S.J."/>
            <person name="Sun J."/>
            <person name="Steenkamp E.T."/>
            <person name="van der Nest M.A."/>
            <person name="van Wyk S."/>
            <person name="Wingfield M.J."/>
            <person name="Xiong C."/>
            <person name="Yue Q."/>
            <person name="Zhang X."/>
        </authorList>
    </citation>
    <scope>NUCLEOTIDE SEQUENCE [LARGE SCALE GENOMIC DNA]</scope>
    <source>
        <strain evidence="2 3">BP5796</strain>
    </source>
</reference>
<name>A0A3D8RJA6_9HELO</name>
<dbReference type="AlphaFoldDB" id="A0A3D8RJA6"/>
<keyword evidence="1" id="KW-0812">Transmembrane</keyword>
<evidence type="ECO:0000313" key="2">
    <source>
        <dbReference type="EMBL" id="RDW74046.1"/>
    </source>
</evidence>
<keyword evidence="1" id="KW-0443">Lipid metabolism</keyword>
<evidence type="ECO:0000313" key="3">
    <source>
        <dbReference type="Proteomes" id="UP000256328"/>
    </source>
</evidence>
<dbReference type="GO" id="GO:0005789">
    <property type="term" value="C:endoplasmic reticulum membrane"/>
    <property type="evidence" value="ECO:0007669"/>
    <property type="project" value="TreeGrafter"/>
</dbReference>
<keyword evidence="1" id="KW-0753">Steroid metabolism</keyword>
<dbReference type="Proteomes" id="UP000256328">
    <property type="component" value="Unassembled WGS sequence"/>
</dbReference>
<keyword evidence="1" id="KW-0444">Lipid biosynthesis</keyword>
<dbReference type="OrthoDB" id="67965at2759"/>
<organism evidence="2 3">
    <name type="scientific">Coleophoma crateriformis</name>
    <dbReference type="NCBI Taxonomy" id="565419"/>
    <lineage>
        <taxon>Eukaryota</taxon>
        <taxon>Fungi</taxon>
        <taxon>Dikarya</taxon>
        <taxon>Ascomycota</taxon>
        <taxon>Pezizomycotina</taxon>
        <taxon>Leotiomycetes</taxon>
        <taxon>Helotiales</taxon>
        <taxon>Dermateaceae</taxon>
        <taxon>Coleophoma</taxon>
    </lineage>
</organism>
<keyword evidence="1" id="KW-1133">Transmembrane helix</keyword>
<dbReference type="GO" id="GO:0050613">
    <property type="term" value="F:Delta14-sterol reductase activity"/>
    <property type="evidence" value="ECO:0007669"/>
    <property type="project" value="TreeGrafter"/>
</dbReference>
<feature type="transmembrane region" description="Helical" evidence="1">
    <location>
        <begin position="99"/>
        <end position="118"/>
    </location>
</feature>
<gene>
    <name evidence="2" type="ORF">BP5796_07488</name>
</gene>
<dbReference type="PANTHER" id="PTHR21257">
    <property type="entry name" value="DELTA(14)-STEROL REDUCTASE"/>
    <property type="match status" value="1"/>
</dbReference>
<feature type="transmembrane region" description="Helical" evidence="1">
    <location>
        <begin position="212"/>
        <end position="237"/>
    </location>
</feature>
<comment type="caution">
    <text evidence="1">Lacks conserved residue(s) required for the propagation of feature annotation.</text>
</comment>
<proteinExistence type="inferred from homology"/>
<evidence type="ECO:0000256" key="1">
    <source>
        <dbReference type="RuleBase" id="RU369120"/>
    </source>
</evidence>
<comment type="similarity">
    <text evidence="1">Belongs to the ERG4/ERG24 family.</text>
</comment>
<sequence>MSTTKPKADPTGIQRGDYSNPKLSPALFFIGRLMNIPIQLAILTSSPFSNMFPRPPPPSGGAPILRHIPSSMAPFLSRILPLTASATTVTLTLTPYQAIITTMSAVLVAKHLIWIAYLRRERLTWQFAFFGTLPEWIFEGLENLLFTFAAVNPFWSPSLFYLAAAMHIPAVLLELTAEIQRKIFKDDPKNKGKLCTTGPWGLARHINYGCNIIYGFAYGMACGGIPAGIIFGGVYLLNFVFNAGPSIEEYCQERYREKFDAYCKKVPYKYIPWLF</sequence>